<evidence type="ECO:0000256" key="7">
    <source>
        <dbReference type="ARBA" id="ARBA00023136"/>
    </source>
</evidence>
<dbReference type="RefSeq" id="XP_062715393.1">
    <property type="nucleotide sequence ID" value="XM_062859409.1"/>
</dbReference>
<comment type="similarity">
    <text evidence="10">Belongs to the insect chemoreceptor superfamily. Heteromeric odorant receptor channel (TC 1.A.69) family.</text>
</comment>
<evidence type="ECO:0000256" key="5">
    <source>
        <dbReference type="ARBA" id="ARBA00022725"/>
    </source>
</evidence>
<keyword evidence="6 10" id="KW-1133">Transmembrane helix</keyword>
<feature type="transmembrane region" description="Helical" evidence="10">
    <location>
        <begin position="40"/>
        <end position="62"/>
    </location>
</feature>
<keyword evidence="9 10" id="KW-0807">Transducer</keyword>
<comment type="subcellular location">
    <subcellularLocation>
        <location evidence="1 10">Cell membrane</location>
        <topology evidence="1 10">Multi-pass membrane protein</topology>
    </subcellularLocation>
</comment>
<evidence type="ECO:0000256" key="3">
    <source>
        <dbReference type="ARBA" id="ARBA00022606"/>
    </source>
</evidence>
<dbReference type="PANTHER" id="PTHR21137:SF35">
    <property type="entry name" value="ODORANT RECEPTOR 19A-RELATED"/>
    <property type="match status" value="1"/>
</dbReference>
<dbReference type="InterPro" id="IPR004117">
    <property type="entry name" value="7tm6_olfct_rcpt"/>
</dbReference>
<protein>
    <recommendedName>
        <fullName evidence="10">Odorant receptor</fullName>
    </recommendedName>
</protein>
<dbReference type="GeneID" id="134291529"/>
<dbReference type="Proteomes" id="UP000069940">
    <property type="component" value="Unassembled WGS sequence"/>
</dbReference>
<accession>A0ABM1YLY0</accession>
<evidence type="ECO:0000256" key="4">
    <source>
        <dbReference type="ARBA" id="ARBA00022692"/>
    </source>
</evidence>
<keyword evidence="2" id="KW-1003">Cell membrane</keyword>
<keyword evidence="8 10" id="KW-0675">Receptor</keyword>
<dbReference type="EnsemblMetazoa" id="AALFPA23_010355.R14460">
    <property type="protein sequence ID" value="AALFPA23_010355.P14460"/>
    <property type="gene ID" value="AALFPA23_010355"/>
</dbReference>
<dbReference type="PANTHER" id="PTHR21137">
    <property type="entry name" value="ODORANT RECEPTOR"/>
    <property type="match status" value="1"/>
</dbReference>
<feature type="transmembrane region" description="Helical" evidence="10">
    <location>
        <begin position="200"/>
        <end position="219"/>
    </location>
</feature>
<evidence type="ECO:0000313" key="11">
    <source>
        <dbReference type="EnsemblMetazoa" id="AALFPA23_010355.P14460"/>
    </source>
</evidence>
<reference evidence="12" key="1">
    <citation type="journal article" date="2015" name="Proc. Natl. Acad. Sci. U.S.A.">
        <title>Genome sequence of the Asian Tiger mosquito, Aedes albopictus, reveals insights into its biology, genetics, and evolution.</title>
        <authorList>
            <person name="Chen X.G."/>
            <person name="Jiang X."/>
            <person name="Gu J."/>
            <person name="Xu M."/>
            <person name="Wu Y."/>
            <person name="Deng Y."/>
            <person name="Zhang C."/>
            <person name="Bonizzoni M."/>
            <person name="Dermauw W."/>
            <person name="Vontas J."/>
            <person name="Armbruster P."/>
            <person name="Huang X."/>
            <person name="Yang Y."/>
            <person name="Zhang H."/>
            <person name="He W."/>
            <person name="Peng H."/>
            <person name="Liu Y."/>
            <person name="Wu K."/>
            <person name="Chen J."/>
            <person name="Lirakis M."/>
            <person name="Topalis P."/>
            <person name="Van Leeuwen T."/>
            <person name="Hall A.B."/>
            <person name="Jiang X."/>
            <person name="Thorpe C."/>
            <person name="Mueller R.L."/>
            <person name="Sun C."/>
            <person name="Waterhouse R.M."/>
            <person name="Yan G."/>
            <person name="Tu Z.J."/>
            <person name="Fang X."/>
            <person name="James A.A."/>
        </authorList>
    </citation>
    <scope>NUCLEOTIDE SEQUENCE [LARGE SCALE GENOMIC DNA]</scope>
    <source>
        <strain evidence="12">Foshan</strain>
    </source>
</reference>
<keyword evidence="7 10" id="KW-0472">Membrane</keyword>
<evidence type="ECO:0000256" key="8">
    <source>
        <dbReference type="ARBA" id="ARBA00023170"/>
    </source>
</evidence>
<comment type="caution">
    <text evidence="10">Lacks conserved residue(s) required for the propagation of feature annotation.</text>
</comment>
<evidence type="ECO:0000256" key="1">
    <source>
        <dbReference type="ARBA" id="ARBA00004651"/>
    </source>
</evidence>
<keyword evidence="4 10" id="KW-0812">Transmembrane</keyword>
<keyword evidence="3 10" id="KW-0716">Sensory transduction</keyword>
<feature type="transmembrane region" description="Helical" evidence="10">
    <location>
        <begin position="172"/>
        <end position="193"/>
    </location>
</feature>
<evidence type="ECO:0000256" key="6">
    <source>
        <dbReference type="ARBA" id="ARBA00022989"/>
    </source>
</evidence>
<proteinExistence type="inferred from homology"/>
<organism evidence="11 12">
    <name type="scientific">Aedes albopictus</name>
    <name type="common">Asian tiger mosquito</name>
    <name type="synonym">Stegomyia albopicta</name>
    <dbReference type="NCBI Taxonomy" id="7160"/>
    <lineage>
        <taxon>Eukaryota</taxon>
        <taxon>Metazoa</taxon>
        <taxon>Ecdysozoa</taxon>
        <taxon>Arthropoda</taxon>
        <taxon>Hexapoda</taxon>
        <taxon>Insecta</taxon>
        <taxon>Pterygota</taxon>
        <taxon>Neoptera</taxon>
        <taxon>Endopterygota</taxon>
        <taxon>Diptera</taxon>
        <taxon>Nematocera</taxon>
        <taxon>Culicoidea</taxon>
        <taxon>Culicidae</taxon>
        <taxon>Culicinae</taxon>
        <taxon>Aedini</taxon>
        <taxon>Aedes</taxon>
        <taxon>Stegomyia</taxon>
    </lineage>
</organism>
<feature type="transmembrane region" description="Helical" evidence="10">
    <location>
        <begin position="262"/>
        <end position="284"/>
    </location>
</feature>
<feature type="transmembrane region" description="Helical" evidence="10">
    <location>
        <begin position="68"/>
        <end position="90"/>
    </location>
</feature>
<keyword evidence="12" id="KW-1185">Reference proteome</keyword>
<dbReference type="Pfam" id="PF02949">
    <property type="entry name" value="7tm_6"/>
    <property type="match status" value="1"/>
</dbReference>
<reference evidence="11" key="2">
    <citation type="submission" date="2025-05" db="UniProtKB">
        <authorList>
            <consortium name="EnsemblMetazoa"/>
        </authorList>
    </citation>
    <scope>IDENTIFICATION</scope>
    <source>
        <strain evidence="11">Foshan</strain>
    </source>
</reference>
<sequence>MRRFQKSYELYDYNLMLIRRLADICGLDIMAQNYKFNLRFLVVSILVLITAASLLYSCVFYFQNWYKMLEIAILLALVMQALVKMYIAFIHRHFYETMYRRLRDFHYKFRNHKNHEQLYKTMEKIHLTIKLFLALYIFTGFSFSVHPLYLYLTERRRELLVCIRLPWVDVDSLGGYVVTMCFQSSILALFVIGFTASDSVILLFVCSLIAFVDIFKYNLMELTNMLNEFNPDKPTIRKKVRQIVMQQLDIIQYESDLDERYFVSYFIQIFSGVMGISITLFLIYRADFIPGCALMLSLFGQLLEMCLLGTIFSVKNEEITEAIYETSWYLMETPEQKTISLMLHKSQHYVEMTIGGLQPMNVETFVAVCVLVA</sequence>
<evidence type="ECO:0000256" key="9">
    <source>
        <dbReference type="ARBA" id="ARBA00023224"/>
    </source>
</evidence>
<evidence type="ECO:0000313" key="12">
    <source>
        <dbReference type="Proteomes" id="UP000069940"/>
    </source>
</evidence>
<keyword evidence="5 10" id="KW-0552">Olfaction</keyword>
<name>A0ABM1YLY0_AEDAL</name>
<evidence type="ECO:0000256" key="2">
    <source>
        <dbReference type="ARBA" id="ARBA00022475"/>
    </source>
</evidence>
<evidence type="ECO:0000256" key="10">
    <source>
        <dbReference type="RuleBase" id="RU351113"/>
    </source>
</evidence>
<feature type="transmembrane region" description="Helical" evidence="10">
    <location>
        <begin position="131"/>
        <end position="152"/>
    </location>
</feature>